<comment type="caution">
    <text evidence="2">The sequence shown here is derived from an EMBL/GenBank/DDBJ whole genome shotgun (WGS) entry which is preliminary data.</text>
</comment>
<evidence type="ECO:0000256" key="1">
    <source>
        <dbReference type="SAM" id="MobiDB-lite"/>
    </source>
</evidence>
<organism evidence="2 3">
    <name type="scientific">Paenibacillus rhizosphaerae</name>
    <dbReference type="NCBI Taxonomy" id="297318"/>
    <lineage>
        <taxon>Bacteria</taxon>
        <taxon>Bacillati</taxon>
        <taxon>Bacillota</taxon>
        <taxon>Bacilli</taxon>
        <taxon>Bacillales</taxon>
        <taxon>Paenibacillaceae</taxon>
        <taxon>Paenibacillus</taxon>
    </lineage>
</organism>
<dbReference type="Proteomes" id="UP000187172">
    <property type="component" value="Unassembled WGS sequence"/>
</dbReference>
<dbReference type="RefSeq" id="WP_076167649.1">
    <property type="nucleotide sequence ID" value="NZ_MRTP01000001.1"/>
</dbReference>
<dbReference type="AlphaFoldDB" id="A0A1R1F2S7"/>
<keyword evidence="3" id="KW-1185">Reference proteome</keyword>
<protein>
    <submittedName>
        <fullName evidence="2">Uncharacterized protein</fullName>
    </submittedName>
</protein>
<accession>A0A1R1F2S7</accession>
<feature type="region of interest" description="Disordered" evidence="1">
    <location>
        <begin position="14"/>
        <end position="39"/>
    </location>
</feature>
<name>A0A1R1F2S7_9BACL</name>
<dbReference type="EMBL" id="MRTP01000001">
    <property type="protein sequence ID" value="OMF58266.1"/>
    <property type="molecule type" value="Genomic_DNA"/>
</dbReference>
<proteinExistence type="predicted"/>
<reference evidence="2 3" key="1">
    <citation type="submission" date="2016-11" db="EMBL/GenBank/DDBJ databases">
        <title>Paenibacillus species isolates.</title>
        <authorList>
            <person name="Beno S.M."/>
        </authorList>
    </citation>
    <scope>NUCLEOTIDE SEQUENCE [LARGE SCALE GENOMIC DNA]</scope>
    <source>
        <strain evidence="2 3">FSL R5-0378</strain>
    </source>
</reference>
<sequence length="66" mass="7887">MLEHHYVQEKLMEYRQAEHHRKHAGVSETTESADRYKSVKSHKNTRWMLAITSSLLRRKKGKHPFA</sequence>
<evidence type="ECO:0000313" key="2">
    <source>
        <dbReference type="EMBL" id="OMF58266.1"/>
    </source>
</evidence>
<evidence type="ECO:0000313" key="3">
    <source>
        <dbReference type="Proteomes" id="UP000187172"/>
    </source>
</evidence>
<gene>
    <name evidence="2" type="ORF">BK138_06900</name>
</gene>